<gene>
    <name evidence="1" type="ORF">IV494_06775</name>
</gene>
<keyword evidence="2" id="KW-1185">Reference proteome</keyword>
<name>A0ABS0FAZ9_9FLAO</name>
<dbReference type="Proteomes" id="UP000660070">
    <property type="component" value="Unassembled WGS sequence"/>
</dbReference>
<comment type="caution">
    <text evidence="1">The sequence shown here is derived from an EMBL/GenBank/DDBJ whole genome shotgun (WGS) entry which is preliminary data.</text>
</comment>
<organism evidence="1 2">
    <name type="scientific">Kaistella gelatinilytica</name>
    <dbReference type="NCBI Taxonomy" id="2787636"/>
    <lineage>
        <taxon>Bacteria</taxon>
        <taxon>Pseudomonadati</taxon>
        <taxon>Bacteroidota</taxon>
        <taxon>Flavobacteriia</taxon>
        <taxon>Flavobacteriales</taxon>
        <taxon>Weeksellaceae</taxon>
        <taxon>Chryseobacterium group</taxon>
        <taxon>Kaistella</taxon>
    </lineage>
</organism>
<accession>A0ABS0FAZ9</accession>
<dbReference type="RefSeq" id="WP_196079374.1">
    <property type="nucleotide sequence ID" value="NZ_JADPVI010000001.1"/>
</dbReference>
<evidence type="ECO:0000313" key="1">
    <source>
        <dbReference type="EMBL" id="MBF8456884.1"/>
    </source>
</evidence>
<sequence length="163" mass="18694">MKTTFLSILFIFAINLCNAQEIKSDIWSGSYGIYALNGKELPRIDTIKMVKTKDAKIEDVAANLESDLKRWTISTKHEDRSDQKDVRRFLFDLEDDQNEYKEFGWTNLHKEGKMNCIDGGNFFICQTTPGTTVKFGKADTFETKNGIFGIWLHVGIAELKKLE</sequence>
<protein>
    <submittedName>
        <fullName evidence="1">Phosphate ABC transporter permease</fullName>
    </submittedName>
</protein>
<proteinExistence type="predicted"/>
<reference evidence="1 2" key="1">
    <citation type="submission" date="2020-11" db="EMBL/GenBank/DDBJ databases">
        <title>Kaistella gelatinilytica sp. nov., a flavobacterium isolated from Antarctic Soil.</title>
        <authorList>
            <person name="Li J."/>
        </authorList>
    </citation>
    <scope>NUCLEOTIDE SEQUENCE [LARGE SCALE GENOMIC DNA]</scope>
    <source>
        <strain evidence="1 2">G5-32</strain>
    </source>
</reference>
<dbReference type="EMBL" id="JADPVI010000001">
    <property type="protein sequence ID" value="MBF8456884.1"/>
    <property type="molecule type" value="Genomic_DNA"/>
</dbReference>
<evidence type="ECO:0000313" key="2">
    <source>
        <dbReference type="Proteomes" id="UP000660070"/>
    </source>
</evidence>